<dbReference type="EMBL" id="MDYQ01000025">
    <property type="protein sequence ID" value="PRP86909.1"/>
    <property type="molecule type" value="Genomic_DNA"/>
</dbReference>
<evidence type="ECO:0000256" key="1">
    <source>
        <dbReference type="ARBA" id="ARBA00001964"/>
    </source>
</evidence>
<dbReference type="PANTHER" id="PTHR11624:SF96">
    <property type="entry name" value="PYRUVATE DEHYDROGENASE E1 COMPONENT SUBUNIT BETA, MITOCHONDRIAL"/>
    <property type="match status" value="1"/>
</dbReference>
<evidence type="ECO:0000313" key="7">
    <source>
        <dbReference type="EMBL" id="PRP86909.1"/>
    </source>
</evidence>
<evidence type="ECO:0000256" key="2">
    <source>
        <dbReference type="ARBA" id="ARBA00023002"/>
    </source>
</evidence>
<dbReference type="FunCoup" id="A0A2P6NSG4">
    <property type="interactions" value="535"/>
</dbReference>
<dbReference type="FunFam" id="3.40.50.970:FF:000001">
    <property type="entry name" value="Pyruvate dehydrogenase E1 beta subunit"/>
    <property type="match status" value="1"/>
</dbReference>
<keyword evidence="8" id="KW-1185">Reference proteome</keyword>
<dbReference type="STRING" id="1890364.A0A2P6NSG4"/>
<comment type="cofactor">
    <cofactor evidence="1 5">
        <name>thiamine diphosphate</name>
        <dbReference type="ChEBI" id="CHEBI:58937"/>
    </cofactor>
</comment>
<organism evidence="7 8">
    <name type="scientific">Planoprotostelium fungivorum</name>
    <dbReference type="NCBI Taxonomy" id="1890364"/>
    <lineage>
        <taxon>Eukaryota</taxon>
        <taxon>Amoebozoa</taxon>
        <taxon>Evosea</taxon>
        <taxon>Variosea</taxon>
        <taxon>Cavosteliida</taxon>
        <taxon>Cavosteliaceae</taxon>
        <taxon>Planoprotostelium</taxon>
    </lineage>
</organism>
<dbReference type="GO" id="GO:0006086">
    <property type="term" value="P:pyruvate decarboxylation to acetyl-CoA"/>
    <property type="evidence" value="ECO:0007669"/>
    <property type="project" value="InterPro"/>
</dbReference>
<evidence type="ECO:0000313" key="8">
    <source>
        <dbReference type="Proteomes" id="UP000241769"/>
    </source>
</evidence>
<dbReference type="Pfam" id="PF02779">
    <property type="entry name" value="Transket_pyr"/>
    <property type="match status" value="1"/>
</dbReference>
<evidence type="ECO:0000259" key="6">
    <source>
        <dbReference type="SMART" id="SM00861"/>
    </source>
</evidence>
<keyword evidence="3 5" id="KW-0786">Thiamine pyrophosphate</keyword>
<dbReference type="Proteomes" id="UP000241769">
    <property type="component" value="Unassembled WGS sequence"/>
</dbReference>
<dbReference type="Pfam" id="PF02780">
    <property type="entry name" value="Transketolase_C"/>
    <property type="match status" value="1"/>
</dbReference>
<dbReference type="SUPFAM" id="SSF52518">
    <property type="entry name" value="Thiamin diphosphate-binding fold (THDP-binding)"/>
    <property type="match status" value="1"/>
</dbReference>
<dbReference type="SMART" id="SM00861">
    <property type="entry name" value="Transket_pyr"/>
    <property type="match status" value="1"/>
</dbReference>
<name>A0A2P6NSG4_9EUKA</name>
<dbReference type="SUPFAM" id="SSF52922">
    <property type="entry name" value="TK C-terminal domain-like"/>
    <property type="match status" value="1"/>
</dbReference>
<evidence type="ECO:0000256" key="5">
    <source>
        <dbReference type="RuleBase" id="RU364074"/>
    </source>
</evidence>
<dbReference type="OrthoDB" id="10266385at2759"/>
<gene>
    <name evidence="7" type="ORF">PROFUN_03657</name>
</gene>
<proteinExistence type="predicted"/>
<feature type="domain" description="Transketolase-like pyrimidine-binding" evidence="6">
    <location>
        <begin position="44"/>
        <end position="219"/>
    </location>
</feature>
<sequence length="371" mass="40451">MLSRAFRVPLRQNVTPFTKIVNPRLCLQKQPFRGAATETKEVNITVREALNQALDEELARDPSVFVMGEEVARYNGAYKVSKGLYDKYGDKRIIDTPITEMGFTGLGVGAALAGTRPVIEFMTFNFAMQGIDHIVNSAAKLRYMSGGKINVPIVFRGPNGPPTSVGAQHSQDFAAWLASVPGLKVVVPWNCDDAKGLLKAAIRDDNPVCVLESELGYNETYALSPEAQDADFTIPIGVAKIEREGGDVTLISYGRQVGNCLKVAETLSSQGIDVEVINLRSIRPLDVNTIITSVRKTGRAVTVEEGWPQHGVGAEIIAQINEHAFDYMDAPVERVAGCDVPMPYTKVLEDVAMIHPDNILRAVQKVANRGK</sequence>
<keyword evidence="4 5" id="KW-0670">Pyruvate</keyword>
<comment type="caution">
    <text evidence="7">The sequence shown here is derived from an EMBL/GenBank/DDBJ whole genome shotgun (WGS) entry which is preliminary data.</text>
</comment>
<dbReference type="InterPro" id="IPR033248">
    <property type="entry name" value="Transketolase_C"/>
</dbReference>
<reference evidence="7 8" key="1">
    <citation type="journal article" date="2018" name="Genome Biol. Evol.">
        <title>Multiple Roots of Fruiting Body Formation in Amoebozoa.</title>
        <authorList>
            <person name="Hillmann F."/>
            <person name="Forbes G."/>
            <person name="Novohradska S."/>
            <person name="Ferling I."/>
            <person name="Riege K."/>
            <person name="Groth M."/>
            <person name="Westermann M."/>
            <person name="Marz M."/>
            <person name="Spaller T."/>
            <person name="Winckler T."/>
            <person name="Schaap P."/>
            <person name="Glockner G."/>
        </authorList>
    </citation>
    <scope>NUCLEOTIDE SEQUENCE [LARGE SCALE GENOMIC DNA]</scope>
    <source>
        <strain evidence="7 8">Jena</strain>
    </source>
</reference>
<evidence type="ECO:0000256" key="4">
    <source>
        <dbReference type="ARBA" id="ARBA00023317"/>
    </source>
</evidence>
<accession>A0A2P6NSG4</accession>
<dbReference type="InterPro" id="IPR005475">
    <property type="entry name" value="Transketolase-like_Pyr-bd"/>
</dbReference>
<dbReference type="InterPro" id="IPR009014">
    <property type="entry name" value="Transketo_C/PFOR_II"/>
</dbReference>
<dbReference type="FunFam" id="3.40.50.920:FF:000001">
    <property type="entry name" value="Pyruvate dehydrogenase E1 beta subunit"/>
    <property type="match status" value="1"/>
</dbReference>
<dbReference type="AlphaFoldDB" id="A0A2P6NSG4"/>
<comment type="function">
    <text evidence="5">The pyruvate dehydrogenase complex catalyzes the overall conversion of pyruvate to acetyl-CoA and CO2.</text>
</comment>
<dbReference type="EC" id="1.2.4.1" evidence="5"/>
<dbReference type="GO" id="GO:0004739">
    <property type="term" value="F:pyruvate dehydrogenase (acetyl-transferring) activity"/>
    <property type="evidence" value="ECO:0007669"/>
    <property type="project" value="UniProtKB-UniRule"/>
</dbReference>
<dbReference type="InterPro" id="IPR029061">
    <property type="entry name" value="THDP-binding"/>
</dbReference>
<protein>
    <recommendedName>
        <fullName evidence="5">Pyruvate dehydrogenase E1 component subunit beta</fullName>
        <ecNumber evidence="5">1.2.4.1</ecNumber>
    </recommendedName>
</protein>
<dbReference type="InParanoid" id="A0A2P6NSG4"/>
<dbReference type="NCBIfam" id="NF008854">
    <property type="entry name" value="PRK11892.1"/>
    <property type="match status" value="1"/>
</dbReference>
<dbReference type="InterPro" id="IPR027110">
    <property type="entry name" value="PDHB_mito-type"/>
</dbReference>
<dbReference type="Gene3D" id="3.40.50.970">
    <property type="match status" value="1"/>
</dbReference>
<keyword evidence="2 5" id="KW-0560">Oxidoreductase</keyword>
<dbReference type="CDD" id="cd07036">
    <property type="entry name" value="TPP_PYR_E1-PDHc-beta_like"/>
    <property type="match status" value="1"/>
</dbReference>
<dbReference type="PANTHER" id="PTHR11624">
    <property type="entry name" value="DEHYDROGENASE RELATED"/>
    <property type="match status" value="1"/>
</dbReference>
<dbReference type="Gene3D" id="3.40.50.920">
    <property type="match status" value="1"/>
</dbReference>
<evidence type="ECO:0000256" key="3">
    <source>
        <dbReference type="ARBA" id="ARBA00023052"/>
    </source>
</evidence>
<dbReference type="NCBIfam" id="NF006667">
    <property type="entry name" value="PRK09212.1"/>
    <property type="match status" value="1"/>
</dbReference>
<comment type="catalytic activity">
    <reaction evidence="5">
        <text>N(6)-[(R)-lipoyl]-L-lysyl-[protein] + pyruvate + H(+) = N(6)-[(R)-S(8)-acetyldihydrolipoyl]-L-lysyl-[protein] + CO2</text>
        <dbReference type="Rhea" id="RHEA:19189"/>
        <dbReference type="Rhea" id="RHEA-COMP:10474"/>
        <dbReference type="Rhea" id="RHEA-COMP:10478"/>
        <dbReference type="ChEBI" id="CHEBI:15361"/>
        <dbReference type="ChEBI" id="CHEBI:15378"/>
        <dbReference type="ChEBI" id="CHEBI:16526"/>
        <dbReference type="ChEBI" id="CHEBI:83099"/>
        <dbReference type="ChEBI" id="CHEBI:83111"/>
        <dbReference type="EC" id="1.2.4.1"/>
    </reaction>
</comment>